<sequence length="330" mass="37135">MFPLSFRKEEEFYVALTWIDKKLVAGHFEQSTCDKQKKCIFSPVVCEKRNDCNLIFSYSPHEDGWVDMEMFSTNDVPSNSYMAVGFSEDDSMGDDAVTQCVFLAGGEPTAHFSFNVGKSNVPPSDEIDKAAEEENLKLVHAHKGEDGMYCHWRQKNTNGESKFAPVLDKDHHIFLARGKARDGRSLDIHGLDPTSVNYPYITDKKLNMMKRGTNIPAPPNGTEAKVAEETSESSMDPQTRIWLIKVHGMLMIFAWIVMVASAVLSARYLRDHFSKSAPWGLKWWFHIHRTLNIAAVPLILISTLLIFIAKDWTWRGPSVNKSSSANTGAG</sequence>
<dbReference type="EMBL" id="KN767855">
    <property type="protein sequence ID" value="KIH47342.1"/>
    <property type="molecule type" value="Genomic_DNA"/>
</dbReference>
<dbReference type="OrthoDB" id="2419613at2759"/>
<evidence type="ECO:0000256" key="6">
    <source>
        <dbReference type="ARBA" id="ARBA00023136"/>
    </source>
</evidence>
<dbReference type="InterPro" id="IPR042789">
    <property type="entry name" value="FRRS1L"/>
</dbReference>
<evidence type="ECO:0000256" key="2">
    <source>
        <dbReference type="ARBA" id="ARBA00022448"/>
    </source>
</evidence>
<dbReference type="GO" id="GO:1900449">
    <property type="term" value="P:regulation of glutamate receptor signaling pathway"/>
    <property type="evidence" value="ECO:0007669"/>
    <property type="project" value="InterPro"/>
</dbReference>
<name>A0A0C2CBX7_9BILA</name>
<keyword evidence="10" id="KW-1185">Reference proteome</keyword>
<gene>
    <name evidence="9" type="ORF">ANCDUO_22600</name>
</gene>
<keyword evidence="3 7" id="KW-0812">Transmembrane</keyword>
<keyword evidence="4" id="KW-0249">Electron transport</keyword>
<dbReference type="Pfam" id="PF03351">
    <property type="entry name" value="DOMON"/>
    <property type="match status" value="1"/>
</dbReference>
<organism evidence="9 10">
    <name type="scientific">Ancylostoma duodenale</name>
    <dbReference type="NCBI Taxonomy" id="51022"/>
    <lineage>
        <taxon>Eukaryota</taxon>
        <taxon>Metazoa</taxon>
        <taxon>Ecdysozoa</taxon>
        <taxon>Nematoda</taxon>
        <taxon>Chromadorea</taxon>
        <taxon>Rhabditida</taxon>
        <taxon>Rhabditina</taxon>
        <taxon>Rhabditomorpha</taxon>
        <taxon>Strongyloidea</taxon>
        <taxon>Ancylostomatidae</taxon>
        <taxon>Ancylostomatinae</taxon>
        <taxon>Ancylostoma</taxon>
    </lineage>
</organism>
<feature type="transmembrane region" description="Helical" evidence="7">
    <location>
        <begin position="242"/>
        <end position="269"/>
    </location>
</feature>
<dbReference type="CDD" id="cd08760">
    <property type="entry name" value="Cyt_b561_FRRS1_like"/>
    <property type="match status" value="1"/>
</dbReference>
<feature type="domain" description="Cytochrome b561" evidence="8">
    <location>
        <begin position="209"/>
        <end position="330"/>
    </location>
</feature>
<evidence type="ECO:0000313" key="10">
    <source>
        <dbReference type="Proteomes" id="UP000054047"/>
    </source>
</evidence>
<dbReference type="PANTHER" id="PTHR46902:SF1">
    <property type="entry name" value="DOMON DOMAIN-CONTAINING PROTEIN FRRS1L"/>
    <property type="match status" value="1"/>
</dbReference>
<comment type="subcellular location">
    <subcellularLocation>
        <location evidence="1">Membrane</location>
    </subcellularLocation>
</comment>
<accession>A0A0C2CBX7</accession>
<evidence type="ECO:0000256" key="4">
    <source>
        <dbReference type="ARBA" id="ARBA00022982"/>
    </source>
</evidence>
<dbReference type="GO" id="GO:0099072">
    <property type="term" value="P:regulation of postsynaptic membrane neurotransmitter receptor levels"/>
    <property type="evidence" value="ECO:0007669"/>
    <property type="project" value="TreeGrafter"/>
</dbReference>
<feature type="transmembrane region" description="Helical" evidence="7">
    <location>
        <begin position="290"/>
        <end position="309"/>
    </location>
</feature>
<evidence type="ECO:0000256" key="3">
    <source>
        <dbReference type="ARBA" id="ARBA00022692"/>
    </source>
</evidence>
<evidence type="ECO:0000256" key="1">
    <source>
        <dbReference type="ARBA" id="ARBA00004370"/>
    </source>
</evidence>
<keyword evidence="2" id="KW-0813">Transport</keyword>
<reference evidence="9 10" key="1">
    <citation type="submission" date="2013-12" db="EMBL/GenBank/DDBJ databases">
        <title>Draft genome of the parsitic nematode Ancylostoma duodenale.</title>
        <authorList>
            <person name="Mitreva M."/>
        </authorList>
    </citation>
    <scope>NUCLEOTIDE SEQUENCE [LARGE SCALE GENOMIC DNA]</scope>
    <source>
        <strain evidence="9 10">Zhejiang</strain>
    </source>
</reference>
<dbReference type="AlphaFoldDB" id="A0A0C2CBX7"/>
<evidence type="ECO:0000313" key="9">
    <source>
        <dbReference type="EMBL" id="KIH47342.1"/>
    </source>
</evidence>
<keyword evidence="6 7" id="KW-0472">Membrane</keyword>
<dbReference type="InterPro" id="IPR006593">
    <property type="entry name" value="Cyt_b561/ferric_Rdtase_TM"/>
</dbReference>
<dbReference type="GO" id="GO:0016020">
    <property type="term" value="C:membrane"/>
    <property type="evidence" value="ECO:0007669"/>
    <property type="project" value="UniProtKB-SubCell"/>
</dbReference>
<keyword evidence="5 7" id="KW-1133">Transmembrane helix</keyword>
<evidence type="ECO:0000256" key="7">
    <source>
        <dbReference type="SAM" id="Phobius"/>
    </source>
</evidence>
<dbReference type="InterPro" id="IPR005018">
    <property type="entry name" value="DOMON_domain"/>
</dbReference>
<feature type="non-terminal residue" evidence="9">
    <location>
        <position position="330"/>
    </location>
</feature>
<proteinExistence type="predicted"/>
<protein>
    <recommendedName>
        <fullName evidence="8">Cytochrome b561 domain-containing protein</fullName>
    </recommendedName>
</protein>
<evidence type="ECO:0000259" key="8">
    <source>
        <dbReference type="PROSITE" id="PS50939"/>
    </source>
</evidence>
<dbReference type="PANTHER" id="PTHR46902">
    <property type="entry name" value="DOMON DOMAIN-CONTAINING PROTEIN FRRS1L"/>
    <property type="match status" value="1"/>
</dbReference>
<dbReference type="PROSITE" id="PS50939">
    <property type="entry name" value="CYTOCHROME_B561"/>
    <property type="match status" value="1"/>
</dbReference>
<evidence type="ECO:0000256" key="5">
    <source>
        <dbReference type="ARBA" id="ARBA00022989"/>
    </source>
</evidence>
<dbReference type="Gene3D" id="1.20.120.1770">
    <property type="match status" value="1"/>
</dbReference>
<dbReference type="SMART" id="SM00665">
    <property type="entry name" value="B561"/>
    <property type="match status" value="1"/>
</dbReference>
<dbReference type="Proteomes" id="UP000054047">
    <property type="component" value="Unassembled WGS sequence"/>
</dbReference>